<feature type="compositionally biased region" description="Basic and acidic residues" evidence="1">
    <location>
        <begin position="117"/>
        <end position="131"/>
    </location>
</feature>
<evidence type="ECO:0000313" key="3">
    <source>
        <dbReference type="Proteomes" id="UP001458946"/>
    </source>
</evidence>
<proteinExistence type="predicted"/>
<name>A0ABP9VHJ4_9DEIO</name>
<sequence>MALHLRNFSCNILLMMGVQEGKTKRRVAARPFAFPSRHQPLRTFIFSGKGSLACRVSSQEEDFRTSEEGVSTMAKNRPTGDGSRKGSVTGRTQFQRNGIWYKRNADTGRIMNGKADGTPHKGVAKEPDRRR</sequence>
<gene>
    <name evidence="2" type="ORF">Dxin01_03975</name>
</gene>
<dbReference type="EMBL" id="BAABRN010000096">
    <property type="protein sequence ID" value="GAA5504206.1"/>
    <property type="molecule type" value="Genomic_DNA"/>
</dbReference>
<feature type="region of interest" description="Disordered" evidence="1">
    <location>
        <begin position="60"/>
        <end position="131"/>
    </location>
</feature>
<evidence type="ECO:0000313" key="2">
    <source>
        <dbReference type="EMBL" id="GAA5504206.1"/>
    </source>
</evidence>
<dbReference type="Proteomes" id="UP001458946">
    <property type="component" value="Unassembled WGS sequence"/>
</dbReference>
<keyword evidence="3" id="KW-1185">Reference proteome</keyword>
<accession>A0ABP9VHJ4</accession>
<protein>
    <submittedName>
        <fullName evidence="2">Uncharacterized protein</fullName>
    </submittedName>
</protein>
<comment type="caution">
    <text evidence="2">The sequence shown here is derived from an EMBL/GenBank/DDBJ whole genome shotgun (WGS) entry which is preliminary data.</text>
</comment>
<reference evidence="2 3" key="1">
    <citation type="submission" date="2024-02" db="EMBL/GenBank/DDBJ databases">
        <title>Deinococcus xinjiangensis NBRC 107630.</title>
        <authorList>
            <person name="Ichikawa N."/>
            <person name="Katano-Makiyama Y."/>
            <person name="Hidaka K."/>
        </authorList>
    </citation>
    <scope>NUCLEOTIDE SEQUENCE [LARGE SCALE GENOMIC DNA]</scope>
    <source>
        <strain evidence="2 3">NBRC 107630</strain>
    </source>
</reference>
<evidence type="ECO:0000256" key="1">
    <source>
        <dbReference type="SAM" id="MobiDB-lite"/>
    </source>
</evidence>
<organism evidence="2 3">
    <name type="scientific">Deinococcus xinjiangensis</name>
    <dbReference type="NCBI Taxonomy" id="457454"/>
    <lineage>
        <taxon>Bacteria</taxon>
        <taxon>Thermotogati</taxon>
        <taxon>Deinococcota</taxon>
        <taxon>Deinococci</taxon>
        <taxon>Deinococcales</taxon>
        <taxon>Deinococcaceae</taxon>
        <taxon>Deinococcus</taxon>
    </lineage>
</organism>